<feature type="compositionally biased region" description="Low complexity" evidence="2">
    <location>
        <begin position="11"/>
        <end position="33"/>
    </location>
</feature>
<accession>A0ABD5ZL64</accession>
<dbReference type="Gene3D" id="3.30.450.380">
    <property type="match status" value="1"/>
</dbReference>
<dbReference type="Pfam" id="PF00437">
    <property type="entry name" value="T2SSE"/>
    <property type="match status" value="1"/>
</dbReference>
<feature type="domain" description="PilB3-like C-terminal" evidence="4">
    <location>
        <begin position="550"/>
        <end position="619"/>
    </location>
</feature>
<evidence type="ECO:0000259" key="5">
    <source>
        <dbReference type="Pfam" id="PF23990"/>
    </source>
</evidence>
<evidence type="ECO:0000256" key="2">
    <source>
        <dbReference type="SAM" id="MobiDB-lite"/>
    </source>
</evidence>
<feature type="region of interest" description="Disordered" evidence="2">
    <location>
        <begin position="1"/>
        <end position="59"/>
    </location>
</feature>
<dbReference type="InterPro" id="IPR050921">
    <property type="entry name" value="T4SS_GSP_E_ATPase"/>
</dbReference>
<evidence type="ECO:0000256" key="1">
    <source>
        <dbReference type="ARBA" id="ARBA00006611"/>
    </source>
</evidence>
<feature type="compositionally biased region" description="Low complexity" evidence="2">
    <location>
        <begin position="41"/>
        <end position="52"/>
    </location>
</feature>
<dbReference type="Pfam" id="PF23989">
    <property type="entry name" value="PilB3_C"/>
    <property type="match status" value="1"/>
</dbReference>
<proteinExistence type="inferred from homology"/>
<dbReference type="PANTHER" id="PTHR30486">
    <property type="entry name" value="TWITCHING MOTILITY PROTEIN PILT"/>
    <property type="match status" value="1"/>
</dbReference>
<dbReference type="SUPFAM" id="SSF52540">
    <property type="entry name" value="P-loop containing nucleoside triphosphate hydrolases"/>
    <property type="match status" value="1"/>
</dbReference>
<protein>
    <submittedName>
        <fullName evidence="6">Type II/IV secretion system ATPase subunit</fullName>
    </submittedName>
</protein>
<reference evidence="6 7" key="1">
    <citation type="journal article" date="2019" name="Int. J. Syst. Evol. Microbiol.">
        <title>The Global Catalogue of Microorganisms (GCM) 10K type strain sequencing project: providing services to taxonomists for standard genome sequencing and annotation.</title>
        <authorList>
            <consortium name="The Broad Institute Genomics Platform"/>
            <consortium name="The Broad Institute Genome Sequencing Center for Infectious Disease"/>
            <person name="Wu L."/>
            <person name="Ma J."/>
        </authorList>
    </citation>
    <scope>NUCLEOTIDE SEQUENCE [LARGE SCALE GENOMIC DNA]</scope>
    <source>
        <strain evidence="6 7">DT85</strain>
    </source>
</reference>
<dbReference type="Pfam" id="PF23990">
    <property type="entry name" value="PilB3_N"/>
    <property type="match status" value="1"/>
</dbReference>
<dbReference type="InterPro" id="IPR027417">
    <property type="entry name" value="P-loop_NTPase"/>
</dbReference>
<name>A0ABD5ZL64_9EURY</name>
<evidence type="ECO:0000259" key="3">
    <source>
        <dbReference type="Pfam" id="PF00437"/>
    </source>
</evidence>
<gene>
    <name evidence="6" type="ORF">ACFQJ4_02970</name>
</gene>
<sequence>MTDEPDGGGEASAETAPPTDDTAALADVLASDDGGPRDSTDAPGVAPAAVDALSDGTDDLDYDARTVSSRALAALGGDEGELEVDLDDLPDQERVVEEVLADVRDHFEAAEGRFGDVTREDIGTGFFDFSYLDRYEEIDRTWVNEPYAYVTVLYDPADRDYRYRVVEPTLDEFESYVRRDLVEYLRNSLMYRDLGGERTKESVFETEVIDLVAEHARSVAPVSLHKLVYYLRRDFTRFGPIDPVMRDPAVEDISCDGADVPVYVYHRAFRDLETNVVFGADRLSSFAVRLAQRAGKSISVSDPLLDASLPDGSRLQLTLGGEVATRGANFTIRKFSDVPFSPVDLVKWNTFSVEQMAYFWLAIESNKSLIFAGGTGSGKTSSMNAVSFFIPPNAKVVTIEDTREIDLPHNNWIQSVTRSSASDEGRGEVSMYRLLQAALRQRPEYLLVGEIRTEERVALTFFQAMGTGHTAYTTMHADSIETVLNRLQNPPLSVPRAMIQDLDIVSIQAQTYVGEDRVRRNRGVIEMLDPDEDDPTGLPTREVFARDARTDTHERVGESTVMAEIADERGWTDADLDDEIARREGVLRFLIEEGVDDYRDVAAVVQLYEKDPEYVVARIRDRGYDLPPL</sequence>
<evidence type="ECO:0000313" key="7">
    <source>
        <dbReference type="Proteomes" id="UP001596398"/>
    </source>
</evidence>
<comment type="caution">
    <text evidence="6">The sequence shown here is derived from an EMBL/GenBank/DDBJ whole genome shotgun (WGS) entry which is preliminary data.</text>
</comment>
<feature type="domain" description="PilB3-like N-terminal" evidence="5">
    <location>
        <begin position="127"/>
        <end position="169"/>
    </location>
</feature>
<comment type="similarity">
    <text evidence="1">Belongs to the GSP E family.</text>
</comment>
<dbReference type="Proteomes" id="UP001596398">
    <property type="component" value="Unassembled WGS sequence"/>
</dbReference>
<keyword evidence="7" id="KW-1185">Reference proteome</keyword>
<dbReference type="AlphaFoldDB" id="A0ABD5ZL64"/>
<dbReference type="RefSeq" id="WP_276235274.1">
    <property type="nucleotide sequence ID" value="NZ_CP119802.1"/>
</dbReference>
<dbReference type="PANTHER" id="PTHR30486:SF6">
    <property type="entry name" value="TYPE IV PILUS RETRACTATION ATPASE PILT"/>
    <property type="match status" value="1"/>
</dbReference>
<dbReference type="InterPro" id="IPR056570">
    <property type="entry name" value="PilB3-like_N"/>
</dbReference>
<evidence type="ECO:0000313" key="6">
    <source>
        <dbReference type="EMBL" id="MFC7234272.1"/>
    </source>
</evidence>
<evidence type="ECO:0000259" key="4">
    <source>
        <dbReference type="Pfam" id="PF23989"/>
    </source>
</evidence>
<organism evidence="6 7">
    <name type="scientific">Halosegnis marinus</name>
    <dbReference type="NCBI Taxonomy" id="3034023"/>
    <lineage>
        <taxon>Archaea</taxon>
        <taxon>Methanobacteriati</taxon>
        <taxon>Methanobacteriota</taxon>
        <taxon>Stenosarchaea group</taxon>
        <taxon>Halobacteria</taxon>
        <taxon>Halobacteriales</taxon>
        <taxon>Natronomonadaceae</taxon>
        <taxon>Halosegnis</taxon>
    </lineage>
</organism>
<dbReference type="InterPro" id="IPR001482">
    <property type="entry name" value="T2SS/T4SS_dom"/>
</dbReference>
<dbReference type="GeneID" id="79265939"/>
<feature type="domain" description="Bacterial type II secretion system protein E" evidence="3">
    <location>
        <begin position="297"/>
        <end position="510"/>
    </location>
</feature>
<dbReference type="InterPro" id="IPR056571">
    <property type="entry name" value="PilB3-like_C"/>
</dbReference>
<dbReference type="Gene3D" id="3.40.50.300">
    <property type="entry name" value="P-loop containing nucleotide triphosphate hydrolases"/>
    <property type="match status" value="1"/>
</dbReference>
<dbReference type="CDD" id="cd01130">
    <property type="entry name" value="VirB11-like_ATPase"/>
    <property type="match status" value="1"/>
</dbReference>
<dbReference type="EMBL" id="JBHTAP010000001">
    <property type="protein sequence ID" value="MFC7234272.1"/>
    <property type="molecule type" value="Genomic_DNA"/>
</dbReference>